<keyword evidence="3" id="KW-1185">Reference proteome</keyword>
<evidence type="ECO:0000256" key="1">
    <source>
        <dbReference type="SAM" id="MobiDB-lite"/>
    </source>
</evidence>
<evidence type="ECO:0000313" key="3">
    <source>
        <dbReference type="Proteomes" id="UP000264120"/>
    </source>
</evidence>
<dbReference type="KEGG" id="ksc:CD178_01075"/>
<gene>
    <name evidence="2" type="ORF">CD178_01075</name>
</gene>
<organism evidence="2 3">
    <name type="scientific">Komagataeibacter saccharivorans</name>
    <dbReference type="NCBI Taxonomy" id="265959"/>
    <lineage>
        <taxon>Bacteria</taxon>
        <taxon>Pseudomonadati</taxon>
        <taxon>Pseudomonadota</taxon>
        <taxon>Alphaproteobacteria</taxon>
        <taxon>Acetobacterales</taxon>
        <taxon>Acetobacteraceae</taxon>
        <taxon>Komagataeibacter</taxon>
    </lineage>
</organism>
<dbReference type="EMBL" id="CP023036">
    <property type="protein sequence ID" value="AXY21870.1"/>
    <property type="molecule type" value="Genomic_DNA"/>
</dbReference>
<protein>
    <submittedName>
        <fullName evidence="2">Uncharacterized protein</fullName>
    </submittedName>
</protein>
<name>A0A347WAH7_9PROT</name>
<sequence length="72" mass="8188">MATRRGGTWKTLPPVAEWQMPGLYYRNSRIGTHSGIRVATITLYYCFPSQPRRQNHSRGSMTVAAISPSEYQ</sequence>
<dbReference type="AlphaFoldDB" id="A0A347WAH7"/>
<reference evidence="2 3" key="1">
    <citation type="submission" date="2017-08" db="EMBL/GenBank/DDBJ databases">
        <title>Complete genome sequence of Gluconacetobacter saccharivorans CV1 isolated from Fermented Vinegar.</title>
        <authorList>
            <person name="Kim S.-Y."/>
        </authorList>
    </citation>
    <scope>NUCLEOTIDE SEQUENCE [LARGE SCALE GENOMIC DNA]</scope>
    <source>
        <strain evidence="2 3">CV1</strain>
    </source>
</reference>
<evidence type="ECO:0000313" key="2">
    <source>
        <dbReference type="EMBL" id="AXY21870.1"/>
    </source>
</evidence>
<accession>A0A347WAH7</accession>
<dbReference type="Proteomes" id="UP000264120">
    <property type="component" value="Chromosome"/>
</dbReference>
<proteinExistence type="predicted"/>
<feature type="region of interest" description="Disordered" evidence="1">
    <location>
        <begin position="51"/>
        <end position="72"/>
    </location>
</feature>